<keyword evidence="7" id="KW-1185">Reference proteome</keyword>
<dbReference type="GO" id="GO:0034069">
    <property type="term" value="F:aminoglycoside N-acetyltransferase activity"/>
    <property type="evidence" value="ECO:0007669"/>
    <property type="project" value="TreeGrafter"/>
</dbReference>
<protein>
    <submittedName>
        <fullName evidence="6">Acetyltransferase</fullName>
    </submittedName>
</protein>
<feature type="domain" description="Enhanced intracellular survival protein" evidence="4">
    <location>
        <begin position="309"/>
        <end position="409"/>
    </location>
</feature>
<dbReference type="Proteomes" id="UP000092668">
    <property type="component" value="Unassembled WGS sequence"/>
</dbReference>
<comment type="caution">
    <text evidence="3">Lacks conserved residue(s) required for the propagation of feature annotation.</text>
</comment>
<feature type="binding site" evidence="3">
    <location>
        <begin position="91"/>
        <end position="93"/>
    </location>
    <ligand>
        <name>acetyl-CoA</name>
        <dbReference type="ChEBI" id="CHEBI:57288"/>
    </ligand>
</feature>
<feature type="active site" description="Proton donor" evidence="3">
    <location>
        <position position="132"/>
    </location>
</feature>
<reference evidence="6 7" key="1">
    <citation type="submission" date="2015-06" db="EMBL/GenBank/DDBJ databases">
        <title>Genome sequence of Mycobacterium kumamotonense strain Roo.</title>
        <authorList>
            <person name="Greninger A.L."/>
            <person name="Cunningham G."/>
            <person name="Miller S."/>
        </authorList>
    </citation>
    <scope>NUCLEOTIDE SEQUENCE [LARGE SCALE GENOMIC DNA]</scope>
    <source>
        <strain evidence="6 7">Roo</strain>
    </source>
</reference>
<dbReference type="GO" id="GO:0030649">
    <property type="term" value="P:aminoglycoside antibiotic catabolic process"/>
    <property type="evidence" value="ECO:0007669"/>
    <property type="project" value="TreeGrafter"/>
</dbReference>
<dbReference type="InterPro" id="IPR022902">
    <property type="entry name" value="NAcTrfase_Eis"/>
</dbReference>
<feature type="binding site" evidence="3">
    <location>
        <begin position="99"/>
        <end position="104"/>
    </location>
    <ligand>
        <name>acetyl-CoA</name>
        <dbReference type="ChEBI" id="CHEBI:57288"/>
    </ligand>
</feature>
<evidence type="ECO:0000256" key="1">
    <source>
        <dbReference type="ARBA" id="ARBA00022679"/>
    </source>
</evidence>
<evidence type="ECO:0000313" key="6">
    <source>
        <dbReference type="EMBL" id="OBY29873.1"/>
    </source>
</evidence>
<dbReference type="PANTHER" id="PTHR37817">
    <property type="entry name" value="N-ACETYLTRANSFERASE EIS"/>
    <property type="match status" value="1"/>
</dbReference>
<dbReference type="InterPro" id="IPR051554">
    <property type="entry name" value="Acetyltransferase_Eis"/>
</dbReference>
<keyword evidence="2 3" id="KW-0012">Acyltransferase</keyword>
<sequence length="412" mass="45842">MNTMDDSIRIRLATDADWPAVYRNQARIYGTSAEPQDIEAWKRRVKLGDVLVAEDVSDPKRPFLVGTSLYYRLRLTVPGGTGLDAAWLAMITVAATHQNRGIWQQMSLQGFEILQERGYPILCGVPTQPPVYEIMGAGVASYRRSYRIDSRLAVLRTAPSRNRAREVTAEDAGHLLPALYDRWCAKTHGELTRDAAWWADFLEDRSSQRDTGSPLNFVIHPDGFLTYRVVGASVHAVRPPFGRVIIQDFCPITEEAHTELLATLSGFEIFDDITIDVPVDDPLPLKLRDQAAARTTGLTDFLWIRIMKVPEVLGARSYSADVDIALEVTDPLGVAGGRFRLQTREGIAKCTPHDGPADVRLGLGELGTIYMGAHRAAELHRAHRISELRDGALRELDAAFCTERAPYCSTLF</sequence>
<dbReference type="SUPFAM" id="SSF55718">
    <property type="entry name" value="SCP-like"/>
    <property type="match status" value="1"/>
</dbReference>
<comment type="similarity">
    <text evidence="3">Belongs to the acetyltransferase Eis family.</text>
</comment>
<evidence type="ECO:0000256" key="3">
    <source>
        <dbReference type="HAMAP-Rule" id="MF_01812"/>
    </source>
</evidence>
<dbReference type="AlphaFoldDB" id="A0A1B8SAV9"/>
<comment type="caution">
    <text evidence="6">The sequence shown here is derived from an EMBL/GenBank/DDBJ whole genome shotgun (WGS) entry which is preliminary data.</text>
</comment>
<dbReference type="Gene3D" id="3.30.1050.10">
    <property type="entry name" value="SCP2 sterol-binding domain"/>
    <property type="match status" value="1"/>
</dbReference>
<feature type="domain" description="Eis-like acetyltransferase" evidence="5">
    <location>
        <begin position="189"/>
        <end position="298"/>
    </location>
</feature>
<dbReference type="STRING" id="354243.BST28_20930"/>
<evidence type="ECO:0000313" key="7">
    <source>
        <dbReference type="Proteomes" id="UP000092668"/>
    </source>
</evidence>
<dbReference type="InterPro" id="IPR016181">
    <property type="entry name" value="Acyl_CoA_acyltransferase"/>
</dbReference>
<keyword evidence="1 3" id="KW-0808">Transferase</keyword>
<feature type="active site" description="Proton acceptor; via carboxylate" evidence="3">
    <location>
        <position position="412"/>
    </location>
</feature>
<organism evidence="6 7">
    <name type="scientific">Mycolicibacter kumamotonensis</name>
    <dbReference type="NCBI Taxonomy" id="354243"/>
    <lineage>
        <taxon>Bacteria</taxon>
        <taxon>Bacillati</taxon>
        <taxon>Actinomycetota</taxon>
        <taxon>Actinomycetes</taxon>
        <taxon>Mycobacteriales</taxon>
        <taxon>Mycobacteriaceae</taxon>
        <taxon>Mycolicibacter</taxon>
    </lineage>
</organism>
<dbReference type="PATRIC" id="fig|354243.3.peg.4265"/>
<comment type="subunit">
    <text evidence="3">Homohexamer; trimer of dimers.</text>
</comment>
<dbReference type="Pfam" id="PF13527">
    <property type="entry name" value="Acetyltransf_9"/>
    <property type="match status" value="1"/>
</dbReference>
<dbReference type="EMBL" id="LFOE01000046">
    <property type="protein sequence ID" value="OBY29873.1"/>
    <property type="molecule type" value="Genomic_DNA"/>
</dbReference>
<dbReference type="SUPFAM" id="SSF55729">
    <property type="entry name" value="Acyl-CoA N-acyltransferases (Nat)"/>
    <property type="match status" value="1"/>
</dbReference>
<dbReference type="HAMAP" id="MF_01812">
    <property type="entry name" value="Eis"/>
    <property type="match status" value="1"/>
</dbReference>
<dbReference type="RefSeq" id="WP_065289356.1">
    <property type="nucleotide sequence ID" value="NZ_LFOE01000046.1"/>
</dbReference>
<name>A0A1B8SAV9_9MYCO</name>
<dbReference type="InterPro" id="IPR041380">
    <property type="entry name" value="Acetyltransf_17"/>
</dbReference>
<dbReference type="PANTHER" id="PTHR37817:SF1">
    <property type="entry name" value="N-ACETYLTRANSFERASE EIS"/>
    <property type="match status" value="1"/>
</dbReference>
<evidence type="ECO:0000256" key="2">
    <source>
        <dbReference type="ARBA" id="ARBA00023315"/>
    </source>
</evidence>
<dbReference type="Pfam" id="PF17668">
    <property type="entry name" value="Acetyltransf_17"/>
    <property type="match status" value="1"/>
</dbReference>
<proteinExistence type="inferred from homology"/>
<accession>A0A1B8SAV9</accession>
<evidence type="ECO:0000259" key="4">
    <source>
        <dbReference type="Pfam" id="PF13530"/>
    </source>
</evidence>
<dbReference type="InterPro" id="IPR025559">
    <property type="entry name" value="Eis_dom"/>
</dbReference>
<evidence type="ECO:0000259" key="5">
    <source>
        <dbReference type="Pfam" id="PF17668"/>
    </source>
</evidence>
<dbReference type="InterPro" id="IPR036527">
    <property type="entry name" value="SCP2_sterol-bd_dom_sf"/>
</dbReference>
<dbReference type="Gene3D" id="3.40.630.30">
    <property type="match status" value="2"/>
</dbReference>
<dbReference type="Pfam" id="PF13530">
    <property type="entry name" value="SCP2_2"/>
    <property type="match status" value="1"/>
</dbReference>
<gene>
    <name evidence="6" type="ORF">ACT18_20640</name>
</gene>
<dbReference type="OrthoDB" id="8399956at2"/>